<dbReference type="SUPFAM" id="SSF53448">
    <property type="entry name" value="Nucleotide-diphospho-sugar transferases"/>
    <property type="match status" value="1"/>
</dbReference>
<comment type="caution">
    <text evidence="5">The sequence shown here is derived from an EMBL/GenBank/DDBJ whole genome shotgun (WGS) entry which is preliminary data.</text>
</comment>
<dbReference type="Proteomes" id="UP000246800">
    <property type="component" value="Unassembled WGS sequence"/>
</dbReference>
<evidence type="ECO:0000313" key="5">
    <source>
        <dbReference type="EMBL" id="PWZ73495.1"/>
    </source>
</evidence>
<reference evidence="8 9" key="1">
    <citation type="journal article" date="2018" name="Vet. Microbiol.">
        <title>Clonal diversity and geographic distribution of methicillin-resistant Staphylococcus pseudintermedius from Australian animals: Discovery of novel sequence types.</title>
        <authorList>
            <person name="Worthing K.A."/>
            <person name="Abraham S."/>
            <person name="Coombs G.W."/>
            <person name="Pang S."/>
            <person name="Saputra S."/>
            <person name="Jordan D."/>
            <person name="Trott D.J."/>
            <person name="Norris J.M."/>
        </authorList>
    </citation>
    <scope>NUCLEOTIDE SEQUENCE [LARGE SCALE GENOMIC DNA]</scope>
    <source>
        <strain evidence="5 9">ST525 1</strain>
        <strain evidence="6 8">ST71 3</strain>
    </source>
</reference>
<evidence type="ECO:0000313" key="9">
    <source>
        <dbReference type="Proteomes" id="UP000246800"/>
    </source>
</evidence>
<reference evidence="7" key="2">
    <citation type="journal article" date="2018" name="Vet. Microbiol.">
        <title>Methicillin-resistant staphylococci amongst veterinary personnel, personnel-owned pets, patients and the hospital environment of two small animal veterinary hospitals.</title>
        <authorList>
            <person name="Worthing K.A."/>
            <person name="Brown J."/>
            <person name="Gerber L."/>
            <person name="Abraham S."/>
            <person name="Trott D."/>
            <person name="Norris J.M."/>
        </authorList>
    </citation>
    <scope>NUCLEOTIDE SEQUENCE</scope>
    <source>
        <strain evidence="7">ST496-2</strain>
    </source>
</reference>
<evidence type="ECO:0000313" key="7">
    <source>
        <dbReference type="EMBL" id="REA80603.1"/>
    </source>
</evidence>
<dbReference type="PANTHER" id="PTHR11952">
    <property type="entry name" value="UDP- GLUCOSE PYROPHOSPHORYLASE"/>
    <property type="match status" value="1"/>
</dbReference>
<gene>
    <name evidence="5" type="ORF">DD902_10595</name>
    <name evidence="6" type="ORF">DD924_01840</name>
    <name evidence="7" type="ORF">DV961_10565</name>
    <name evidence="4" type="ORF">EGV54_10790</name>
</gene>
<evidence type="ECO:0000256" key="1">
    <source>
        <dbReference type="ARBA" id="ARBA00010401"/>
    </source>
</evidence>
<dbReference type="OrthoDB" id="9806910at2"/>
<dbReference type="InterPro" id="IPR002618">
    <property type="entry name" value="UDPGP_fam"/>
</dbReference>
<dbReference type="GeneID" id="93823514"/>
<dbReference type="Pfam" id="PF01704">
    <property type="entry name" value="UDPGP"/>
    <property type="match status" value="1"/>
</dbReference>
<dbReference type="EMBL" id="QQPC01000073">
    <property type="protein sequence ID" value="REA80603.1"/>
    <property type="molecule type" value="Genomic_DNA"/>
</dbReference>
<dbReference type="InterPro" id="IPR039741">
    <property type="entry name" value="UDP-sugar_pyrophosphorylase"/>
</dbReference>
<dbReference type="eggNOG" id="COG4284">
    <property type="taxonomic scope" value="Bacteria"/>
</dbReference>
<keyword evidence="2 5" id="KW-0808">Transferase</keyword>
<dbReference type="AlphaFoldDB" id="A0A166RXC4"/>
<accession>A0A166RXC4</accession>
<dbReference type="RefSeq" id="WP_014613279.1">
    <property type="nucleotide sequence ID" value="NZ_AP019372.1"/>
</dbReference>
<proteinExistence type="inferred from homology"/>
<comment type="similarity">
    <text evidence="1">Belongs to the UDPGP type 1 family.</text>
</comment>
<protein>
    <submittedName>
        <fullName evidence="5">Uridylyltransferase</fullName>
    </submittedName>
</protein>
<evidence type="ECO:0000313" key="4">
    <source>
        <dbReference type="EMBL" id="EGQ4385572.1"/>
    </source>
</evidence>
<dbReference type="Proteomes" id="UP000246351">
    <property type="component" value="Unassembled WGS sequence"/>
</dbReference>
<dbReference type="EMBL" id="AAXKXX010000020">
    <property type="protein sequence ID" value="EGQ4385572.1"/>
    <property type="molecule type" value="Genomic_DNA"/>
</dbReference>
<evidence type="ECO:0000313" key="6">
    <source>
        <dbReference type="EMBL" id="PWZ99588.1"/>
    </source>
</evidence>
<evidence type="ECO:0000256" key="3">
    <source>
        <dbReference type="ARBA" id="ARBA00022695"/>
    </source>
</evidence>
<evidence type="ECO:0000313" key="11">
    <source>
        <dbReference type="Proteomes" id="UP000600220"/>
    </source>
</evidence>
<dbReference type="GO" id="GO:0070569">
    <property type="term" value="F:uridylyltransferase activity"/>
    <property type="evidence" value="ECO:0007669"/>
    <property type="project" value="InterPro"/>
</dbReference>
<dbReference type="STRING" id="937773.SPSINT_1833"/>
<dbReference type="Proteomes" id="UP000600220">
    <property type="component" value="Unassembled WGS sequence"/>
</dbReference>
<dbReference type="Gene3D" id="3.90.550.10">
    <property type="entry name" value="Spore Coat Polysaccharide Biosynthesis Protein SpsA, Chain A"/>
    <property type="match status" value="1"/>
</dbReference>
<reference evidence="10" key="3">
    <citation type="journal article" date="2018" name="Vet. Microbiol.">
        <title>Molecular epidemiology of methicillin-resistant staphylococci amongst veterinary personnel, personnel-owned pets, patients and the hospital environment of two companion animal veterinary hospitals.</title>
        <authorList>
            <person name="Worthing K.A."/>
            <person name="Brown J."/>
            <person name="Gerber L."/>
            <person name="Abraham S."/>
            <person name="Trott D."/>
            <person name="Norris J.M."/>
        </authorList>
    </citation>
    <scope>NUCLEOTIDE SEQUENCE [LARGE SCALE GENOMIC DNA]</scope>
    <source>
        <strain evidence="10">ST496-2</strain>
    </source>
</reference>
<dbReference type="PANTHER" id="PTHR11952:SF2">
    <property type="entry name" value="LD24639P"/>
    <property type="match status" value="1"/>
</dbReference>
<keyword evidence="3 5" id="KW-0548">Nucleotidyltransferase</keyword>
<evidence type="ECO:0000256" key="2">
    <source>
        <dbReference type="ARBA" id="ARBA00022679"/>
    </source>
</evidence>
<dbReference type="EMBL" id="QEIV01000128">
    <property type="protein sequence ID" value="PWZ99588.1"/>
    <property type="molecule type" value="Genomic_DNA"/>
</dbReference>
<dbReference type="InterPro" id="IPR029044">
    <property type="entry name" value="Nucleotide-diphossugar_trans"/>
</dbReference>
<keyword evidence="11" id="KW-1185">Reference proteome</keyword>
<organism evidence="5 9">
    <name type="scientific">Staphylococcus pseudintermedius</name>
    <dbReference type="NCBI Taxonomy" id="283734"/>
    <lineage>
        <taxon>Bacteria</taxon>
        <taxon>Bacillati</taxon>
        <taxon>Bacillota</taxon>
        <taxon>Bacilli</taxon>
        <taxon>Bacillales</taxon>
        <taxon>Staphylococcaceae</taxon>
        <taxon>Staphylococcus</taxon>
        <taxon>Staphylococcus intermedius group</taxon>
    </lineage>
</organism>
<evidence type="ECO:0000313" key="8">
    <source>
        <dbReference type="Proteomes" id="UP000246351"/>
    </source>
</evidence>
<sequence length="396" mass="45436">MLESHKLEKYNQSHLTEYEKLMSTNEKERLNDKIAQLDLGEIQSLYQQVYVNRQTIDDVSDVQEVNYETTAHMTDETIEFYRQLGLQAIQEGQFAVLLMAGGQGTRLGYKGPKGSFEIEGVSLFELQARQLKALKEKTGHFVDWYIMTSDINDEATRAFFQEHNHFDYNAEHIYFFKQDNIVALNEQGQLILDKNGSIMETPNGNGGIFKSLKKAGYLDQMAERHNEYIFVNNIDNVLVKVLDPLFAGFTVHHHKDVTSKSIAPLVGEKVGRLAVRSGKDTVLEYSELDPEVANQFNNANIGIHAFRRTFIENAVDKSLPYHLAIKELEQLDEDFGVVKKPTLKFELFYFDIFQYATSFVTLQVARDEEFSPLKNKEGQDSIETATNDLKRMNMIE</sequence>
<dbReference type="Proteomes" id="UP000256409">
    <property type="component" value="Unassembled WGS sequence"/>
</dbReference>
<dbReference type="EMBL" id="QEIT01000067">
    <property type="protein sequence ID" value="PWZ73495.1"/>
    <property type="molecule type" value="Genomic_DNA"/>
</dbReference>
<name>A0A166RXC4_STAPS</name>
<evidence type="ECO:0000313" key="10">
    <source>
        <dbReference type="Proteomes" id="UP000256409"/>
    </source>
</evidence>
<reference evidence="4 11" key="4">
    <citation type="submission" date="2018-11" db="EMBL/GenBank/DDBJ databases">
        <authorList>
            <consortium name="Veterinary Laboratory Investigation and Response Network"/>
        </authorList>
    </citation>
    <scope>NUCLEOTIDE SEQUENCE [LARGE SCALE GENOMIC DNA]</scope>
    <source>
        <strain evidence="4 11">SPSE-18-VL-LA-PA-Ryan-0021</strain>
    </source>
</reference>